<keyword evidence="2" id="KW-0418">Kinase</keyword>
<dbReference type="Gene3D" id="3.90.1200.10">
    <property type="match status" value="1"/>
</dbReference>
<proteinExistence type="predicted"/>
<reference evidence="2 3" key="1">
    <citation type="submission" date="2017-09" db="EMBL/GenBank/DDBJ databases">
        <title>Genomics of the genus Arcobacter.</title>
        <authorList>
            <person name="Perez-Cataluna A."/>
            <person name="Figueras M.J."/>
            <person name="Salas-Masso N."/>
        </authorList>
    </citation>
    <scope>NUCLEOTIDE SEQUENCE [LARGE SCALE GENOMIC DNA]</scope>
    <source>
        <strain evidence="2 3">CECT 7386</strain>
    </source>
</reference>
<dbReference type="Gene3D" id="3.30.200.20">
    <property type="entry name" value="Phosphorylase Kinase, domain 1"/>
    <property type="match status" value="1"/>
</dbReference>
<sequence length="254" mass="30987">MQIIEIENLPFFQNKKIKSFSLLKNQGYNNINYLIKTSKKNYVLRIFNSKDNLNRELEYKIQKKAFLKNISAKPYYFEKNNYLIYKYIKGKHKTKLKKADLKLLIKSIKKLHQISIKKSSYNLKNLANIFENYRLFLKDKKTNKQILKAKKQIKKLKKYTFWESLCHHDLNPKNIIFQRKKVIFIDWEYARLDDIFFDLASLCVEFKLSKKKQIYLLNLYFKNLEKEHLKKLALYKLIYKLLCKLWFKKEKVVQ</sequence>
<accession>A0AAX2AJ91</accession>
<dbReference type="InterPro" id="IPR011009">
    <property type="entry name" value="Kinase-like_dom_sf"/>
</dbReference>
<keyword evidence="3" id="KW-1185">Reference proteome</keyword>
<dbReference type="PANTHER" id="PTHR40086">
    <property type="entry name" value="PHOSPHOTRANSFERASE YTMP-RELATED"/>
    <property type="match status" value="1"/>
</dbReference>
<name>A0AAX2AJ91_9BACT</name>
<dbReference type="SUPFAM" id="SSF56112">
    <property type="entry name" value="Protein kinase-like (PK-like)"/>
    <property type="match status" value="1"/>
</dbReference>
<gene>
    <name evidence="2" type="ORF">CP985_02575</name>
</gene>
<dbReference type="GO" id="GO:0016301">
    <property type="term" value="F:kinase activity"/>
    <property type="evidence" value="ECO:0007669"/>
    <property type="project" value="UniProtKB-KW"/>
</dbReference>
<dbReference type="PANTHER" id="PTHR40086:SF1">
    <property type="entry name" value="CELL CYCLE REGULATOR CCRZ"/>
    <property type="match status" value="1"/>
</dbReference>
<organism evidence="2 3">
    <name type="scientific">Malaciobacter mytili LMG 24559</name>
    <dbReference type="NCBI Taxonomy" id="1032238"/>
    <lineage>
        <taxon>Bacteria</taxon>
        <taxon>Pseudomonadati</taxon>
        <taxon>Campylobacterota</taxon>
        <taxon>Epsilonproteobacteria</taxon>
        <taxon>Campylobacterales</taxon>
        <taxon>Arcobacteraceae</taxon>
        <taxon>Malaciobacter</taxon>
    </lineage>
</organism>
<dbReference type="AlphaFoldDB" id="A0AAX2AJ91"/>
<keyword evidence="2" id="KW-0808">Transferase</keyword>
<dbReference type="InterPro" id="IPR002575">
    <property type="entry name" value="Aminoglycoside_PTrfase"/>
</dbReference>
<protein>
    <submittedName>
        <fullName evidence="2">Choline kinase</fullName>
    </submittedName>
</protein>
<evidence type="ECO:0000313" key="3">
    <source>
        <dbReference type="Proteomes" id="UP000290092"/>
    </source>
</evidence>
<feature type="domain" description="Aminoglycoside phosphotransferase" evidence="1">
    <location>
        <begin position="26"/>
        <end position="203"/>
    </location>
</feature>
<dbReference type="InterPro" id="IPR052077">
    <property type="entry name" value="CcrZ_PhaseVar_Mediator"/>
</dbReference>
<dbReference type="Pfam" id="PF01636">
    <property type="entry name" value="APH"/>
    <property type="match status" value="1"/>
</dbReference>
<dbReference type="EMBL" id="NXID01000005">
    <property type="protein sequence ID" value="RXK16645.1"/>
    <property type="molecule type" value="Genomic_DNA"/>
</dbReference>
<dbReference type="KEGG" id="amyt:AMYT_1004"/>
<evidence type="ECO:0000259" key="1">
    <source>
        <dbReference type="Pfam" id="PF01636"/>
    </source>
</evidence>
<comment type="caution">
    <text evidence="2">The sequence shown here is derived from an EMBL/GenBank/DDBJ whole genome shotgun (WGS) entry which is preliminary data.</text>
</comment>
<evidence type="ECO:0000313" key="2">
    <source>
        <dbReference type="EMBL" id="RXK16645.1"/>
    </source>
</evidence>
<dbReference type="Proteomes" id="UP000290092">
    <property type="component" value="Unassembled WGS sequence"/>
</dbReference>
<dbReference type="RefSeq" id="WP_114841457.1">
    <property type="nucleotide sequence ID" value="NZ_CP031219.1"/>
</dbReference>